<evidence type="ECO:0000313" key="8">
    <source>
        <dbReference type="EMBL" id="EDS33426.1"/>
    </source>
</evidence>
<keyword evidence="3" id="KW-0862">Zinc</keyword>
<keyword evidence="5" id="KW-0175">Coiled coil</keyword>
<dbReference type="GO" id="GO:0061630">
    <property type="term" value="F:ubiquitin protein ligase activity"/>
    <property type="evidence" value="ECO:0007669"/>
    <property type="project" value="TreeGrafter"/>
</dbReference>
<dbReference type="GO" id="GO:0005778">
    <property type="term" value="C:peroxisomal membrane"/>
    <property type="evidence" value="ECO:0007669"/>
    <property type="project" value="TreeGrafter"/>
</dbReference>
<name>B0WRM6_CULQU</name>
<dbReference type="PANTHER" id="PTHR36754">
    <property type="entry name" value="E3 UBIQUITIN-PROTEIN LIGASE TRIM37"/>
    <property type="match status" value="1"/>
</dbReference>
<evidence type="ECO:0000256" key="1">
    <source>
        <dbReference type="ARBA" id="ARBA00022723"/>
    </source>
</evidence>
<organism>
    <name type="scientific">Culex quinquefasciatus</name>
    <name type="common">Southern house mosquito</name>
    <name type="synonym">Culex pungens</name>
    <dbReference type="NCBI Taxonomy" id="7176"/>
    <lineage>
        <taxon>Eukaryota</taxon>
        <taxon>Metazoa</taxon>
        <taxon>Ecdysozoa</taxon>
        <taxon>Arthropoda</taxon>
        <taxon>Hexapoda</taxon>
        <taxon>Insecta</taxon>
        <taxon>Pterygota</taxon>
        <taxon>Neoptera</taxon>
        <taxon>Endopterygota</taxon>
        <taxon>Diptera</taxon>
        <taxon>Nematocera</taxon>
        <taxon>Culicoidea</taxon>
        <taxon>Culicidae</taxon>
        <taxon>Culicinae</taxon>
        <taxon>Culicini</taxon>
        <taxon>Culex</taxon>
        <taxon>Culex</taxon>
    </lineage>
</organism>
<dbReference type="Gene3D" id="3.30.160.60">
    <property type="entry name" value="Classic Zinc Finger"/>
    <property type="match status" value="1"/>
</dbReference>
<dbReference type="GO" id="GO:0006513">
    <property type="term" value="P:protein monoubiquitination"/>
    <property type="evidence" value="ECO:0007669"/>
    <property type="project" value="TreeGrafter"/>
</dbReference>
<evidence type="ECO:0000256" key="5">
    <source>
        <dbReference type="SAM" id="Coils"/>
    </source>
</evidence>
<dbReference type="GO" id="GO:0031625">
    <property type="term" value="F:ubiquitin protein ligase binding"/>
    <property type="evidence" value="ECO:0007669"/>
    <property type="project" value="TreeGrafter"/>
</dbReference>
<dbReference type="GO" id="GO:0051865">
    <property type="term" value="P:protein autoubiquitination"/>
    <property type="evidence" value="ECO:0007669"/>
    <property type="project" value="TreeGrafter"/>
</dbReference>
<dbReference type="eggNOG" id="KOG2177">
    <property type="taxonomic scope" value="Eukaryota"/>
</dbReference>
<evidence type="ECO:0000259" key="7">
    <source>
        <dbReference type="PROSITE" id="PS50119"/>
    </source>
</evidence>
<sequence length="397" mass="45872">MASEQVPDDAAEVTRLFECCICHQGLQDAHICAQCSQPFCRKCIDEWLAKEANCPCCRRALSAAGLVKARTFDQMQQVVNRLVASEGRNRCSEHRKELSFFCFFCEQCVCAVCLFSDQHLEHKDQAVLLEVAYGQYKDKLGAALKSTDERKENLIKSFKIVEINQNLLTEKLNEQKDHLERLEKDRARTDELYGQAEKLLTDEKDASTLVKMMEMLQTSEKFLSEEKLEETLIDVIHQRNLLPEPAVLKFRLERFNETLSKHGRYESLPLSKDGFSWKVQCVKSLTLMDCYRVFLQLEEGLPGDYVVEILDDFGVNDAVTMHFKQLCSYAEVGEYEDLSIDTAHDTAELEIRIQQARSHAERCIQLEHYVKRLEAKNTENELFMRYLAEYQSKMGSI</sequence>
<dbReference type="PANTHER" id="PTHR36754:SF2">
    <property type="entry name" value="E3 UBIQUITIN-PROTEIN LIGASE TRIM37"/>
    <property type="match status" value="1"/>
</dbReference>
<dbReference type="InterPro" id="IPR001841">
    <property type="entry name" value="Znf_RING"/>
</dbReference>
<feature type="domain" description="B box-type" evidence="7">
    <location>
        <begin position="86"/>
        <end position="127"/>
    </location>
</feature>
<evidence type="ECO:0000256" key="4">
    <source>
        <dbReference type="PROSITE-ProRule" id="PRU00024"/>
    </source>
</evidence>
<dbReference type="EMBL" id="DS232057">
    <property type="protein sequence ID" value="EDS33426.1"/>
    <property type="molecule type" value="Genomic_DNA"/>
</dbReference>
<dbReference type="Pfam" id="PF00643">
    <property type="entry name" value="zf-B_box"/>
    <property type="match status" value="1"/>
</dbReference>
<dbReference type="InterPro" id="IPR053003">
    <property type="entry name" value="TRIM_RBCC_E3_ubiq-ligases"/>
</dbReference>
<keyword evidence="10" id="KW-1185">Reference proteome</keyword>
<dbReference type="Gene3D" id="3.30.40.10">
    <property type="entry name" value="Zinc/RING finger domain, C3HC4 (zinc finger)"/>
    <property type="match status" value="1"/>
</dbReference>
<dbReference type="KEGG" id="cqu:CpipJ_CPIJ009662"/>
<dbReference type="GO" id="GO:0070842">
    <property type="term" value="P:aggresome assembly"/>
    <property type="evidence" value="ECO:0007669"/>
    <property type="project" value="TreeGrafter"/>
</dbReference>
<reference evidence="8" key="1">
    <citation type="submission" date="2007-03" db="EMBL/GenBank/DDBJ databases">
        <title>Annotation of Culex pipiens quinquefasciatus.</title>
        <authorList>
            <consortium name="The Broad Institute Genome Sequencing Platform"/>
            <person name="Atkinson P.W."/>
            <person name="Hemingway J."/>
            <person name="Christensen B.M."/>
            <person name="Higgs S."/>
            <person name="Kodira C."/>
            <person name="Hannick L."/>
            <person name="Megy K."/>
            <person name="O'Leary S."/>
            <person name="Pearson M."/>
            <person name="Haas B.J."/>
            <person name="Mauceli E."/>
            <person name="Wortman J.R."/>
            <person name="Lee N.H."/>
            <person name="Guigo R."/>
            <person name="Stanke M."/>
            <person name="Alvarado L."/>
            <person name="Amedeo P."/>
            <person name="Antoine C.H."/>
            <person name="Arensburger P."/>
            <person name="Bidwell S.L."/>
            <person name="Crawford M."/>
            <person name="Camaro F."/>
            <person name="Devon K."/>
            <person name="Engels R."/>
            <person name="Hammond M."/>
            <person name="Howarth C."/>
            <person name="Koehrsen M."/>
            <person name="Lawson D."/>
            <person name="Montgomery P."/>
            <person name="Nene V."/>
            <person name="Nusbaum C."/>
            <person name="Puiu D."/>
            <person name="Romero-Severson J."/>
            <person name="Severson D.W."/>
            <person name="Shumway M."/>
            <person name="Sisk P."/>
            <person name="Stolte C."/>
            <person name="Zeng Q."/>
            <person name="Eisenstadt E."/>
            <person name="Fraser-Liggett C."/>
            <person name="Strausberg R."/>
            <person name="Galagan J."/>
            <person name="Birren B."/>
            <person name="Collins F.H."/>
        </authorList>
    </citation>
    <scope>NUCLEOTIDE SEQUENCE [LARGE SCALE GENOMIC DNA]</scope>
    <source>
        <strain evidence="8">JHB</strain>
    </source>
</reference>
<dbReference type="Proteomes" id="UP000002320">
    <property type="component" value="Unassembled WGS sequence"/>
</dbReference>
<evidence type="ECO:0000313" key="9">
    <source>
        <dbReference type="EnsemblMetazoa" id="CPIJ009662-PA"/>
    </source>
</evidence>
<dbReference type="EnsemblMetazoa" id="CPIJ009662-RA">
    <property type="protein sequence ID" value="CPIJ009662-PA"/>
    <property type="gene ID" value="CPIJ009662"/>
</dbReference>
<dbReference type="VEuPathDB" id="VectorBase:CPIJ009662"/>
<keyword evidence="2 4" id="KW-0863">Zinc-finger</keyword>
<dbReference type="GO" id="GO:0005164">
    <property type="term" value="F:tumor necrosis factor receptor binding"/>
    <property type="evidence" value="ECO:0007669"/>
    <property type="project" value="TreeGrafter"/>
</dbReference>
<dbReference type="CDD" id="cd19756">
    <property type="entry name" value="Bbox2"/>
    <property type="match status" value="1"/>
</dbReference>
<feature type="coiled-coil region" evidence="5">
    <location>
        <begin position="165"/>
        <end position="199"/>
    </location>
</feature>
<evidence type="ECO:0000256" key="2">
    <source>
        <dbReference type="ARBA" id="ARBA00022771"/>
    </source>
</evidence>
<dbReference type="SUPFAM" id="SSF57845">
    <property type="entry name" value="B-box zinc-binding domain"/>
    <property type="match status" value="1"/>
</dbReference>
<proteinExistence type="predicted"/>
<evidence type="ECO:0000313" key="10">
    <source>
        <dbReference type="Proteomes" id="UP000002320"/>
    </source>
</evidence>
<dbReference type="SUPFAM" id="SSF57850">
    <property type="entry name" value="RING/U-box"/>
    <property type="match status" value="1"/>
</dbReference>
<dbReference type="InterPro" id="IPR000315">
    <property type="entry name" value="Znf_B-box"/>
</dbReference>
<gene>
    <name evidence="9" type="primary">6042219</name>
    <name evidence="8" type="ORF">CpipJ_CPIJ009662</name>
</gene>
<dbReference type="GO" id="GO:0016235">
    <property type="term" value="C:aggresome"/>
    <property type="evidence" value="ECO:0007669"/>
    <property type="project" value="TreeGrafter"/>
</dbReference>
<evidence type="ECO:0000256" key="3">
    <source>
        <dbReference type="ARBA" id="ARBA00022833"/>
    </source>
</evidence>
<dbReference type="InterPro" id="IPR013083">
    <property type="entry name" value="Znf_RING/FYVE/PHD"/>
</dbReference>
<protein>
    <submittedName>
        <fullName evidence="8 9">Uncharacterized protein</fullName>
    </submittedName>
</protein>
<dbReference type="PROSITE" id="PS50119">
    <property type="entry name" value="ZF_BBOX"/>
    <property type="match status" value="1"/>
</dbReference>
<reference evidence="9" key="2">
    <citation type="submission" date="2021-02" db="UniProtKB">
        <authorList>
            <consortium name="EnsemblMetazoa"/>
        </authorList>
    </citation>
    <scope>IDENTIFICATION</scope>
    <source>
        <strain evidence="9">JHB</strain>
    </source>
</reference>
<accession>B0WRM6</accession>
<feature type="domain" description="RING-type" evidence="6">
    <location>
        <begin position="19"/>
        <end position="58"/>
    </location>
</feature>
<dbReference type="OrthoDB" id="7763200at2759"/>
<dbReference type="VEuPathDB" id="VectorBase:CQUJHB008856"/>
<dbReference type="PROSITE" id="PS50089">
    <property type="entry name" value="ZF_RING_2"/>
    <property type="match status" value="1"/>
</dbReference>
<evidence type="ECO:0000259" key="6">
    <source>
        <dbReference type="PROSITE" id="PS50089"/>
    </source>
</evidence>
<dbReference type="GO" id="GO:0008270">
    <property type="term" value="F:zinc ion binding"/>
    <property type="evidence" value="ECO:0007669"/>
    <property type="project" value="UniProtKB-KW"/>
</dbReference>
<dbReference type="AlphaFoldDB" id="B0WRM6"/>
<keyword evidence="1" id="KW-0479">Metal-binding</keyword>
<dbReference type="HOGENOM" id="CLU_694959_0_0_1"/>
<dbReference type="InParanoid" id="B0WRM6"/>